<keyword evidence="1 4" id="KW-0489">Methyltransferase</keyword>
<dbReference type="RefSeq" id="WP_161259903.1">
    <property type="nucleotide sequence ID" value="NZ_WXEY01000036.1"/>
</dbReference>
<proteinExistence type="predicted"/>
<dbReference type="Gene3D" id="2.20.25.110">
    <property type="entry name" value="S-adenosyl-L-methionine-dependent methyltransferases"/>
    <property type="match status" value="1"/>
</dbReference>
<evidence type="ECO:0000256" key="1">
    <source>
        <dbReference type="ARBA" id="ARBA00022603"/>
    </source>
</evidence>
<organism evidence="4 5">
    <name type="scientific">Heliomicrobium undosum</name>
    <dbReference type="NCBI Taxonomy" id="121734"/>
    <lineage>
        <taxon>Bacteria</taxon>
        <taxon>Bacillati</taxon>
        <taxon>Bacillota</taxon>
        <taxon>Clostridia</taxon>
        <taxon>Eubacteriales</taxon>
        <taxon>Heliobacteriaceae</taxon>
        <taxon>Heliomicrobium</taxon>
    </lineage>
</organism>
<dbReference type="Pfam" id="PF13649">
    <property type="entry name" value="Methyltransf_25"/>
    <property type="match status" value="1"/>
</dbReference>
<dbReference type="PANTHER" id="PTHR43861:SF1">
    <property type="entry name" value="TRANS-ACONITATE 2-METHYLTRANSFERASE"/>
    <property type="match status" value="1"/>
</dbReference>
<sequence>MYELLAGVYDRLMADVNYDDWVDFTEGVFSRYGLQPATVLDLACGTGAITERLLKRGYRVVGVDLSPDMLAVCADRHEEDLERGQLLLLNQDMRRLEYPRQVEAIVCFLDGLNYLPSVEDLTQTLGRVAKTLAPGGVLVADLHTEHKLSTVLGNETFTEIREDLAYIWSNYYSPVTRMVEMDLLFFVARPDGLYERFEESHYQVWYTREEIESAVAAAGLTLEGLYGDLSGNAPSETSERFYLVARKTVE</sequence>
<dbReference type="EMBL" id="WXEY01000036">
    <property type="protein sequence ID" value="MZP31387.1"/>
    <property type="molecule type" value="Genomic_DNA"/>
</dbReference>
<evidence type="ECO:0000313" key="4">
    <source>
        <dbReference type="EMBL" id="MZP31387.1"/>
    </source>
</evidence>
<dbReference type="Proteomes" id="UP000463470">
    <property type="component" value="Unassembled WGS sequence"/>
</dbReference>
<dbReference type="GO" id="GO:0032259">
    <property type="term" value="P:methylation"/>
    <property type="evidence" value="ECO:0007669"/>
    <property type="project" value="UniProtKB-KW"/>
</dbReference>
<keyword evidence="2 4" id="KW-0808">Transferase</keyword>
<name>A0A845L410_9FIRM</name>
<evidence type="ECO:0000313" key="5">
    <source>
        <dbReference type="Proteomes" id="UP000463470"/>
    </source>
</evidence>
<accession>A0A845L410</accession>
<dbReference type="InterPro" id="IPR029063">
    <property type="entry name" value="SAM-dependent_MTases_sf"/>
</dbReference>
<gene>
    <name evidence="4" type="ORF">GTO91_16935</name>
</gene>
<comment type="caution">
    <text evidence="4">The sequence shown here is derived from an EMBL/GenBank/DDBJ whole genome shotgun (WGS) entry which is preliminary data.</text>
</comment>
<dbReference type="CDD" id="cd02440">
    <property type="entry name" value="AdoMet_MTases"/>
    <property type="match status" value="1"/>
</dbReference>
<dbReference type="GO" id="GO:0008168">
    <property type="term" value="F:methyltransferase activity"/>
    <property type="evidence" value="ECO:0007669"/>
    <property type="project" value="UniProtKB-KW"/>
</dbReference>
<protein>
    <submittedName>
        <fullName evidence="4">Methyltransferase domain-containing protein</fullName>
    </submittedName>
</protein>
<dbReference type="InterPro" id="IPR041698">
    <property type="entry name" value="Methyltransf_25"/>
</dbReference>
<dbReference type="PANTHER" id="PTHR43861">
    <property type="entry name" value="TRANS-ACONITATE 2-METHYLTRANSFERASE-RELATED"/>
    <property type="match status" value="1"/>
</dbReference>
<reference evidence="4 5" key="1">
    <citation type="submission" date="2020-01" db="EMBL/GenBank/DDBJ databases">
        <title>Whole-genome sequence of Heliobacterium undosum DSM 13378.</title>
        <authorList>
            <person name="Kyndt J.A."/>
            <person name="Meyer T.E."/>
        </authorList>
    </citation>
    <scope>NUCLEOTIDE SEQUENCE [LARGE SCALE GENOMIC DNA]</scope>
    <source>
        <strain evidence="4 5">DSM 13378</strain>
    </source>
</reference>
<dbReference type="SUPFAM" id="SSF53335">
    <property type="entry name" value="S-adenosyl-L-methionine-dependent methyltransferases"/>
    <property type="match status" value="1"/>
</dbReference>
<dbReference type="AlphaFoldDB" id="A0A845L410"/>
<keyword evidence="5" id="KW-1185">Reference proteome</keyword>
<dbReference type="Gene3D" id="3.40.50.150">
    <property type="entry name" value="Vaccinia Virus protein VP39"/>
    <property type="match status" value="1"/>
</dbReference>
<feature type="domain" description="Methyltransferase" evidence="3">
    <location>
        <begin position="39"/>
        <end position="136"/>
    </location>
</feature>
<evidence type="ECO:0000256" key="2">
    <source>
        <dbReference type="ARBA" id="ARBA00022679"/>
    </source>
</evidence>
<evidence type="ECO:0000259" key="3">
    <source>
        <dbReference type="Pfam" id="PF13649"/>
    </source>
</evidence>
<dbReference type="OrthoDB" id="9811589at2"/>